<feature type="domain" description="ABC-type glycine betaine transport system substrate-binding" evidence="2">
    <location>
        <begin position="23"/>
        <end position="290"/>
    </location>
</feature>
<dbReference type="STRING" id="1385511.GCA_000425225_01113"/>
<dbReference type="OrthoDB" id="9801163at2"/>
<dbReference type="GO" id="GO:0022857">
    <property type="term" value="F:transmembrane transporter activity"/>
    <property type="evidence" value="ECO:0007669"/>
    <property type="project" value="InterPro"/>
</dbReference>
<dbReference type="SUPFAM" id="SSF53850">
    <property type="entry name" value="Periplasmic binding protein-like II"/>
    <property type="match status" value="1"/>
</dbReference>
<dbReference type="RefSeq" id="WP_027445484.1">
    <property type="nucleotide sequence ID" value="NZ_AULJ01000012.1"/>
</dbReference>
<feature type="signal peptide" evidence="1">
    <location>
        <begin position="1"/>
        <end position="22"/>
    </location>
</feature>
<keyword evidence="1" id="KW-0732">Signal</keyword>
<dbReference type="PROSITE" id="PS51257">
    <property type="entry name" value="PROKAR_LIPOPROTEIN"/>
    <property type="match status" value="1"/>
</dbReference>
<dbReference type="Gene3D" id="3.40.190.10">
    <property type="entry name" value="Periplasmic binding protein-like II"/>
    <property type="match status" value="1"/>
</dbReference>
<name>A0A0A5GFJ0_9BACI</name>
<evidence type="ECO:0000259" key="2">
    <source>
        <dbReference type="Pfam" id="PF04069"/>
    </source>
</evidence>
<evidence type="ECO:0000256" key="1">
    <source>
        <dbReference type="SAM" id="SignalP"/>
    </source>
</evidence>
<comment type="caution">
    <text evidence="3">The sequence shown here is derived from an EMBL/GenBank/DDBJ whole genome shotgun (WGS) entry which is preliminary data.</text>
</comment>
<evidence type="ECO:0000313" key="4">
    <source>
        <dbReference type="Proteomes" id="UP000030403"/>
    </source>
</evidence>
<gene>
    <name evidence="3" type="ORF">N783_18340</name>
</gene>
<sequence>MKKLLFGSLVGMMLLMSACGNSKQIEIGTQTYTDPKIMAHIIETLIEDRTDLEVNITKDIAASPQIISSMEKGDLDIAATLFSGEVYNNHFDDLEFTTDPEETMKKAQEGFKEKYNFKWYDSIGFENAYAIAVSQDIVEQYDPQTISDLKPISDKLRFGTDTSWLERPNDGYRAFKKKYDMSFKEARGMEVRLMYEAIENDELDVITAYTVDPQIRDLNMKILEDNKNFFPPYDASVVATQKVLEEHPKVDKVLQELIGSIDTETMSGLIKKVDIEGKEAKKVAENYLKEQGYLE</sequence>
<dbReference type="eggNOG" id="COG1732">
    <property type="taxonomic scope" value="Bacteria"/>
</dbReference>
<dbReference type="Proteomes" id="UP000030403">
    <property type="component" value="Unassembled WGS sequence"/>
</dbReference>
<proteinExistence type="predicted"/>
<feature type="chain" id="PRO_5038512612" evidence="1">
    <location>
        <begin position="23"/>
        <end position="295"/>
    </location>
</feature>
<evidence type="ECO:0000313" key="3">
    <source>
        <dbReference type="EMBL" id="KGX90779.1"/>
    </source>
</evidence>
<dbReference type="Gene3D" id="3.40.190.120">
    <property type="entry name" value="Osmoprotection protein (prox), domain 2"/>
    <property type="match status" value="1"/>
</dbReference>
<dbReference type="EMBL" id="AVPF01000005">
    <property type="protein sequence ID" value="KGX90779.1"/>
    <property type="molecule type" value="Genomic_DNA"/>
</dbReference>
<dbReference type="InterPro" id="IPR007210">
    <property type="entry name" value="ABC_Gly_betaine_transp_sub-bd"/>
</dbReference>
<dbReference type="AlphaFoldDB" id="A0A0A5GFJ0"/>
<keyword evidence="4" id="KW-1185">Reference proteome</keyword>
<organism evidence="3 4">
    <name type="scientific">Pontibacillus marinus BH030004 = DSM 16465</name>
    <dbReference type="NCBI Taxonomy" id="1385511"/>
    <lineage>
        <taxon>Bacteria</taxon>
        <taxon>Bacillati</taxon>
        <taxon>Bacillota</taxon>
        <taxon>Bacilli</taxon>
        <taxon>Bacillales</taxon>
        <taxon>Bacillaceae</taxon>
        <taxon>Pontibacillus</taxon>
    </lineage>
</organism>
<reference evidence="3 4" key="1">
    <citation type="submission" date="2013-08" db="EMBL/GenBank/DDBJ databases">
        <authorList>
            <person name="Huang J."/>
            <person name="Wang G."/>
        </authorList>
    </citation>
    <scope>NUCLEOTIDE SEQUENCE [LARGE SCALE GENOMIC DNA]</scope>
    <source>
        <strain evidence="3 4">BH030004</strain>
    </source>
</reference>
<dbReference type="GO" id="GO:0043190">
    <property type="term" value="C:ATP-binding cassette (ABC) transporter complex"/>
    <property type="evidence" value="ECO:0007669"/>
    <property type="project" value="InterPro"/>
</dbReference>
<dbReference type="Pfam" id="PF04069">
    <property type="entry name" value="OpuAC"/>
    <property type="match status" value="1"/>
</dbReference>
<protein>
    <submittedName>
        <fullName evidence="3">Substrate-binding region of ABC glycine betaine transporter</fullName>
    </submittedName>
</protein>
<accession>A0A0A5GFJ0</accession>